<dbReference type="AlphaFoldDB" id="A0A392UDR9"/>
<evidence type="ECO:0000313" key="2">
    <source>
        <dbReference type="EMBL" id="MCI70570.1"/>
    </source>
</evidence>
<organism evidence="2 3">
    <name type="scientific">Trifolium medium</name>
    <dbReference type="NCBI Taxonomy" id="97028"/>
    <lineage>
        <taxon>Eukaryota</taxon>
        <taxon>Viridiplantae</taxon>
        <taxon>Streptophyta</taxon>
        <taxon>Embryophyta</taxon>
        <taxon>Tracheophyta</taxon>
        <taxon>Spermatophyta</taxon>
        <taxon>Magnoliopsida</taxon>
        <taxon>eudicotyledons</taxon>
        <taxon>Gunneridae</taxon>
        <taxon>Pentapetalae</taxon>
        <taxon>rosids</taxon>
        <taxon>fabids</taxon>
        <taxon>Fabales</taxon>
        <taxon>Fabaceae</taxon>
        <taxon>Papilionoideae</taxon>
        <taxon>50 kb inversion clade</taxon>
        <taxon>NPAAA clade</taxon>
        <taxon>Hologalegina</taxon>
        <taxon>IRL clade</taxon>
        <taxon>Trifolieae</taxon>
        <taxon>Trifolium</taxon>
    </lineage>
</organism>
<evidence type="ECO:0000313" key="3">
    <source>
        <dbReference type="Proteomes" id="UP000265520"/>
    </source>
</evidence>
<feature type="region of interest" description="Disordered" evidence="1">
    <location>
        <begin position="1"/>
        <end position="68"/>
    </location>
</feature>
<comment type="caution">
    <text evidence="2">The sequence shown here is derived from an EMBL/GenBank/DDBJ whole genome shotgun (WGS) entry which is preliminary data.</text>
</comment>
<dbReference type="Proteomes" id="UP000265520">
    <property type="component" value="Unassembled WGS sequence"/>
</dbReference>
<feature type="compositionally biased region" description="Basic and acidic residues" evidence="1">
    <location>
        <begin position="1"/>
        <end position="26"/>
    </location>
</feature>
<proteinExistence type="predicted"/>
<accession>A0A392UDR9</accession>
<protein>
    <submittedName>
        <fullName evidence="2">Uncharacterized protein</fullName>
    </submittedName>
</protein>
<name>A0A392UDR9_9FABA</name>
<evidence type="ECO:0000256" key="1">
    <source>
        <dbReference type="SAM" id="MobiDB-lite"/>
    </source>
</evidence>
<feature type="non-terminal residue" evidence="2">
    <location>
        <position position="68"/>
    </location>
</feature>
<sequence length="68" mass="7424">MLAGPEKAKESQRHAEGFWLEPEKARGAGWSQRKPEVLAGRAGTSKSSINSHQIRKLGHSPPLLHAQS</sequence>
<dbReference type="EMBL" id="LXQA010778573">
    <property type="protein sequence ID" value="MCI70570.1"/>
    <property type="molecule type" value="Genomic_DNA"/>
</dbReference>
<keyword evidence="3" id="KW-1185">Reference proteome</keyword>
<reference evidence="2 3" key="1">
    <citation type="journal article" date="2018" name="Front. Plant Sci.">
        <title>Red Clover (Trifolium pratense) and Zigzag Clover (T. medium) - A Picture of Genomic Similarities and Differences.</title>
        <authorList>
            <person name="Dluhosova J."/>
            <person name="Istvanek J."/>
            <person name="Nedelnik J."/>
            <person name="Repkova J."/>
        </authorList>
    </citation>
    <scope>NUCLEOTIDE SEQUENCE [LARGE SCALE GENOMIC DNA]</scope>
    <source>
        <strain evidence="3">cv. 10/8</strain>
        <tissue evidence="2">Leaf</tissue>
    </source>
</reference>